<name>A0A3R8XY43_ECTOL</name>
<dbReference type="RefSeq" id="WP_081798254.1">
    <property type="nucleotide sequence ID" value="NZ_RHRS01000097.1"/>
</dbReference>
<dbReference type="AlphaFoldDB" id="A0A3R8XY43"/>
<organism evidence="1 2">
    <name type="scientific">Ectopseudomonas oleovorans</name>
    <name type="common">Pseudomonas oleovorans</name>
    <dbReference type="NCBI Taxonomy" id="301"/>
    <lineage>
        <taxon>Bacteria</taxon>
        <taxon>Pseudomonadati</taxon>
        <taxon>Pseudomonadota</taxon>
        <taxon>Gammaproteobacteria</taxon>
        <taxon>Pseudomonadales</taxon>
        <taxon>Pseudomonadaceae</taxon>
        <taxon>Ectopseudomonas</taxon>
    </lineage>
</organism>
<evidence type="ECO:0000313" key="1">
    <source>
        <dbReference type="EMBL" id="RRW27911.1"/>
    </source>
</evidence>
<dbReference type="EMBL" id="RHRS01000097">
    <property type="protein sequence ID" value="RRW27911.1"/>
    <property type="molecule type" value="Genomic_DNA"/>
</dbReference>
<sequence>MTLPYERTRTVIKVEAFLRELSRNKELPDDIRSYAKSLLRHYPSADQIISLGRLEECLVGDDQDDEYRRRVIAFHQPLFSSTLDFTP</sequence>
<dbReference type="InterPro" id="IPR049723">
    <property type="entry name" value="BPSL0761-like"/>
</dbReference>
<evidence type="ECO:0000313" key="2">
    <source>
        <dbReference type="Proteomes" id="UP000272833"/>
    </source>
</evidence>
<reference evidence="1 2" key="1">
    <citation type="submission" date="2018-10" db="EMBL/GenBank/DDBJ databases">
        <title>Transmission dynamics of multidrug resistant bacteria on intensive care unit surfaces.</title>
        <authorList>
            <person name="D'Souza A.W."/>
            <person name="Potter R.F."/>
            <person name="Wallace M."/>
            <person name="Shupe A."/>
            <person name="Patel S."/>
            <person name="Sun S."/>
            <person name="Gul D."/>
            <person name="Kwon J.H."/>
            <person name="Andleeb S."/>
            <person name="Burnham C.-A.D."/>
            <person name="Dantas G."/>
        </authorList>
    </citation>
    <scope>NUCLEOTIDE SEQUENCE [LARGE SCALE GENOMIC DNA]</scope>
    <source>
        <strain evidence="1 2">PO_271</strain>
    </source>
</reference>
<dbReference type="NCBIfam" id="NF041728">
    <property type="entry name" value="BPSL0761_fam"/>
    <property type="match status" value="1"/>
</dbReference>
<dbReference type="Proteomes" id="UP000272833">
    <property type="component" value="Unassembled WGS sequence"/>
</dbReference>
<gene>
    <name evidence="1" type="ORF">EGJ44_21595</name>
</gene>
<comment type="caution">
    <text evidence="1">The sequence shown here is derived from an EMBL/GenBank/DDBJ whole genome shotgun (WGS) entry which is preliminary data.</text>
</comment>
<proteinExistence type="predicted"/>
<protein>
    <submittedName>
        <fullName evidence="1">Uncharacterized protein</fullName>
    </submittedName>
</protein>
<accession>A0A3R8XY43</accession>